<gene>
    <name evidence="4" type="ORF">AGERDE_LOCUS1294</name>
</gene>
<dbReference type="OrthoDB" id="10251809at2759"/>
<evidence type="ECO:0000256" key="2">
    <source>
        <dbReference type="ARBA" id="ARBA00022737"/>
    </source>
</evidence>
<evidence type="ECO:0000313" key="4">
    <source>
        <dbReference type="EMBL" id="CAG8444231.1"/>
    </source>
</evidence>
<feature type="region of interest" description="Disordered" evidence="3">
    <location>
        <begin position="1"/>
        <end position="87"/>
    </location>
</feature>
<name>A0A9N8V8P9_9GLOM</name>
<comment type="caution">
    <text evidence="4">The sequence shown here is derived from an EMBL/GenBank/DDBJ whole genome shotgun (WGS) entry which is preliminary data.</text>
</comment>
<evidence type="ECO:0000256" key="1">
    <source>
        <dbReference type="ARBA" id="ARBA00022441"/>
    </source>
</evidence>
<dbReference type="InterPro" id="IPR015915">
    <property type="entry name" value="Kelch-typ_b-propeller"/>
</dbReference>
<dbReference type="InterPro" id="IPR006652">
    <property type="entry name" value="Kelch_1"/>
</dbReference>
<dbReference type="EMBL" id="CAJVPL010000085">
    <property type="protein sequence ID" value="CAG8444231.1"/>
    <property type="molecule type" value="Genomic_DNA"/>
</dbReference>
<feature type="compositionally biased region" description="Low complexity" evidence="3">
    <location>
        <begin position="69"/>
        <end position="82"/>
    </location>
</feature>
<evidence type="ECO:0000313" key="5">
    <source>
        <dbReference type="Proteomes" id="UP000789831"/>
    </source>
</evidence>
<proteinExistence type="predicted"/>
<keyword evidence="2" id="KW-0677">Repeat</keyword>
<dbReference type="Gene3D" id="2.120.10.80">
    <property type="entry name" value="Kelch-type beta propeller"/>
    <property type="match status" value="2"/>
</dbReference>
<dbReference type="PANTHER" id="PTHR46093:SF9">
    <property type="entry name" value="DCD DOMAIN-CONTAINING PROTEIN"/>
    <property type="match status" value="1"/>
</dbReference>
<protein>
    <submittedName>
        <fullName evidence="4">9235_t:CDS:1</fullName>
    </submittedName>
</protein>
<dbReference type="PANTHER" id="PTHR46093">
    <property type="entry name" value="ACYL-COA-BINDING DOMAIN-CONTAINING PROTEIN 5"/>
    <property type="match status" value="1"/>
</dbReference>
<dbReference type="SMART" id="SM00612">
    <property type="entry name" value="Kelch"/>
    <property type="match status" value="4"/>
</dbReference>
<feature type="compositionally biased region" description="Polar residues" evidence="3">
    <location>
        <begin position="38"/>
        <end position="53"/>
    </location>
</feature>
<evidence type="ECO:0000256" key="3">
    <source>
        <dbReference type="SAM" id="MobiDB-lite"/>
    </source>
</evidence>
<dbReference type="Proteomes" id="UP000789831">
    <property type="component" value="Unassembled WGS sequence"/>
</dbReference>
<organism evidence="4 5">
    <name type="scientific">Ambispora gerdemannii</name>
    <dbReference type="NCBI Taxonomy" id="144530"/>
    <lineage>
        <taxon>Eukaryota</taxon>
        <taxon>Fungi</taxon>
        <taxon>Fungi incertae sedis</taxon>
        <taxon>Mucoromycota</taxon>
        <taxon>Glomeromycotina</taxon>
        <taxon>Glomeromycetes</taxon>
        <taxon>Archaeosporales</taxon>
        <taxon>Ambisporaceae</taxon>
        <taxon>Ambispora</taxon>
    </lineage>
</organism>
<dbReference type="Pfam" id="PF24681">
    <property type="entry name" value="Kelch_KLHDC2_KLHL20_DRC7"/>
    <property type="match status" value="1"/>
</dbReference>
<dbReference type="AlphaFoldDB" id="A0A9N8V8P9"/>
<dbReference type="Pfam" id="PF01344">
    <property type="entry name" value="Kelch_1"/>
    <property type="match status" value="1"/>
</dbReference>
<sequence>MSSNPGPSKPLATLNTSTPHQTRKKSSFTEAGDEDSPTDPTSPSNHYSDNSHFMNPPPNNYPQVTFPTSSNSIASSRSRPNPMNHHHSTSALHTMYWCKPRVYGDPPPACRAHSSALVDKKLFIFGGGDGPIYFNDLYIFDTDSLTWSRPLTTGDVPSPRRAHTTAHYNNRIYVFGGGDGVRALNDVYVLNISDLNNLVWEKIEPLGTPPISRGYHTSNLVGNKLVVYGGSDGHECFKDIHVLDLEINTWFNIAMESSYPRLSHTATQVGSYLFVVCGHDGTKYTSDVLLLNLVTMQWETRKVYGSPPSGRGYHTAVLYDSRLFVFGGYDGHSVFDEVFVLDLSACAYLPQITNFQLPGL</sequence>
<dbReference type="SUPFAM" id="SSF117281">
    <property type="entry name" value="Kelch motif"/>
    <property type="match status" value="1"/>
</dbReference>
<accession>A0A9N8V8P9</accession>
<keyword evidence="1" id="KW-0880">Kelch repeat</keyword>
<keyword evidence="5" id="KW-1185">Reference proteome</keyword>
<reference evidence="4" key="1">
    <citation type="submission" date="2021-06" db="EMBL/GenBank/DDBJ databases">
        <authorList>
            <person name="Kallberg Y."/>
            <person name="Tangrot J."/>
            <person name="Rosling A."/>
        </authorList>
    </citation>
    <scope>NUCLEOTIDE SEQUENCE</scope>
    <source>
        <strain evidence="4">MT106</strain>
    </source>
</reference>